<feature type="region of interest" description="Disordered" evidence="1">
    <location>
        <begin position="263"/>
        <end position="286"/>
    </location>
</feature>
<feature type="transmembrane region" description="Helical" evidence="2">
    <location>
        <begin position="172"/>
        <end position="194"/>
    </location>
</feature>
<sequence length="359" mass="36715">MSNSYSAGSARLLVEPQLVNGFHTRLTALVNSREVDADVTAVPQLGDFQTRLNTLLATVDSEHNVTIRPRLEANFRNQIQQDLQAGLAGLGSGIPIRVSLDLAGARAQLLAFRAMAERPININVDIDTSGALAGIAALSAAVTALGALIAGLPPIPHPPNPGPGGGGGGGAIAMRALGLATSAAGLAFKALAAVSLIPLIGQIIKAAGVIALLPAIISAAAATFATLKLGISGVGDAFKASSAHADDNGKDFLSEKALDVVRGKSDKSGHQAGGGSGGAGSSSDCSTRRASTEVWSTSTCTSWIGSRRATRRRSTSPTPTRWPVSRPRVSRRSSTPHSSPTRTRGSTTSGRPKTTFVPR</sequence>
<gene>
    <name evidence="3" type="ORF">BS297_25625</name>
</gene>
<dbReference type="EMBL" id="MRBO01000686">
    <property type="protein sequence ID" value="KAB2582459.1"/>
    <property type="molecule type" value="Genomic_DNA"/>
</dbReference>
<accession>A0A5N5DWK2</accession>
<evidence type="ECO:0000256" key="2">
    <source>
        <dbReference type="SAM" id="Phobius"/>
    </source>
</evidence>
<feature type="region of interest" description="Disordered" evidence="1">
    <location>
        <begin position="305"/>
        <end position="359"/>
    </location>
</feature>
<dbReference type="AlphaFoldDB" id="A0A5N5DWK2"/>
<keyword evidence="2" id="KW-0472">Membrane</keyword>
<organism evidence="3 4">
    <name type="scientific">Rhodococcus erythropolis</name>
    <name type="common">Arthrobacter picolinophilus</name>
    <dbReference type="NCBI Taxonomy" id="1833"/>
    <lineage>
        <taxon>Bacteria</taxon>
        <taxon>Bacillati</taxon>
        <taxon>Actinomycetota</taxon>
        <taxon>Actinomycetes</taxon>
        <taxon>Mycobacteriales</taxon>
        <taxon>Nocardiaceae</taxon>
        <taxon>Rhodococcus</taxon>
        <taxon>Rhodococcus erythropolis group</taxon>
    </lineage>
</organism>
<dbReference type="Proteomes" id="UP000325576">
    <property type="component" value="Unassembled WGS sequence"/>
</dbReference>
<keyword evidence="2" id="KW-0812">Transmembrane</keyword>
<feature type="compositionally biased region" description="Gly residues" evidence="1">
    <location>
        <begin position="271"/>
        <end position="280"/>
    </location>
</feature>
<evidence type="ECO:0000256" key="1">
    <source>
        <dbReference type="SAM" id="MobiDB-lite"/>
    </source>
</evidence>
<reference evidence="3 4" key="1">
    <citation type="journal article" date="2017" name="Poromechanics V (2013)">
        <title>Genomic Characterization of the Arsenic-Tolerant Actinobacterium, &lt;i&gt;Rhodococcus erythropolis&lt;/i&gt; S43.</title>
        <authorList>
            <person name="Retamal-Morales G."/>
            <person name="Mehnert M."/>
            <person name="Schwabe R."/>
            <person name="Tischler D."/>
            <person name="Schloemann M."/>
            <person name="Levican G.J."/>
        </authorList>
    </citation>
    <scope>NUCLEOTIDE SEQUENCE [LARGE SCALE GENOMIC DNA]</scope>
    <source>
        <strain evidence="3 4">S43</strain>
    </source>
</reference>
<evidence type="ECO:0000313" key="3">
    <source>
        <dbReference type="EMBL" id="KAB2582459.1"/>
    </source>
</evidence>
<feature type="transmembrane region" description="Helical" evidence="2">
    <location>
        <begin position="131"/>
        <end position="152"/>
    </location>
</feature>
<name>A0A5N5DWK2_RHOER</name>
<feature type="compositionally biased region" description="Low complexity" evidence="1">
    <location>
        <begin position="315"/>
        <end position="359"/>
    </location>
</feature>
<evidence type="ECO:0000313" key="4">
    <source>
        <dbReference type="Proteomes" id="UP000325576"/>
    </source>
</evidence>
<protein>
    <submittedName>
        <fullName evidence="3">Uncharacterized protein</fullName>
    </submittedName>
</protein>
<proteinExistence type="predicted"/>
<feature type="transmembrane region" description="Helical" evidence="2">
    <location>
        <begin position="206"/>
        <end position="227"/>
    </location>
</feature>
<keyword evidence="2" id="KW-1133">Transmembrane helix</keyword>
<comment type="caution">
    <text evidence="3">The sequence shown here is derived from an EMBL/GenBank/DDBJ whole genome shotgun (WGS) entry which is preliminary data.</text>
</comment>